<dbReference type="AlphaFoldDB" id="A0A329R3S5"/>
<dbReference type="PANTHER" id="PTHR30528:SF0">
    <property type="entry name" value="CYTOPLASMIC PROTEIN"/>
    <property type="match status" value="1"/>
</dbReference>
<proteinExistence type="predicted"/>
<dbReference type="OrthoDB" id="9787207at2"/>
<gene>
    <name evidence="1" type="ORF">DPM12_01085</name>
</gene>
<keyword evidence="2" id="KW-1185">Reference proteome</keyword>
<evidence type="ECO:0000313" key="1">
    <source>
        <dbReference type="EMBL" id="RAW18699.1"/>
    </source>
</evidence>
<organism evidence="1 2">
    <name type="scientific">Phytoactinopolyspora halophila</name>
    <dbReference type="NCBI Taxonomy" id="1981511"/>
    <lineage>
        <taxon>Bacteria</taxon>
        <taxon>Bacillati</taxon>
        <taxon>Actinomycetota</taxon>
        <taxon>Actinomycetes</taxon>
        <taxon>Jiangellales</taxon>
        <taxon>Jiangellaceae</taxon>
        <taxon>Phytoactinopolyspora</taxon>
    </lineage>
</organism>
<dbReference type="Pfam" id="PF06224">
    <property type="entry name" value="AlkZ-like"/>
    <property type="match status" value="1"/>
</dbReference>
<reference evidence="1 2" key="1">
    <citation type="submission" date="2018-06" db="EMBL/GenBank/DDBJ databases">
        <title>Phytoactinopolyspora halophila sp. nov., a novel halophilic actinomycete isolated from a saline soil in China.</title>
        <authorList>
            <person name="Tang S.-K."/>
        </authorList>
    </citation>
    <scope>NUCLEOTIDE SEQUENCE [LARGE SCALE GENOMIC DNA]</scope>
    <source>
        <strain evidence="1 2">YIM 96934</strain>
    </source>
</reference>
<accession>A0A329R3S5</accession>
<dbReference type="EMBL" id="QMIG01000001">
    <property type="protein sequence ID" value="RAW18699.1"/>
    <property type="molecule type" value="Genomic_DNA"/>
</dbReference>
<dbReference type="PANTHER" id="PTHR30528">
    <property type="entry name" value="CYTOPLASMIC PROTEIN"/>
    <property type="match status" value="1"/>
</dbReference>
<dbReference type="RefSeq" id="WP_112256374.1">
    <property type="nucleotide sequence ID" value="NZ_QMIG01000001.1"/>
</dbReference>
<comment type="caution">
    <text evidence="1">The sequence shown here is derived from an EMBL/GenBank/DDBJ whole genome shotgun (WGS) entry which is preliminary data.</text>
</comment>
<sequence length="404" mass="45695">MARPSTLSRSMARRIALAAQGFADPRPVRPDRRTLRRVFERVAVVQIDSVNVLSRSQYLPIFSRLGPYPRDMLDRAAARAPRLLFEYWAHEASLVPVHLHPYLRWRMAGAGESAWGGMRRVAHRQPELVSWVRDEVKRLGPVTASEIEEDAPRRKDNWGWNWSDVKSALEFLFWAGEVTAAGRNASFARLYDLPERVLPPEVLATPTPSPAEAYRELIRVAARSHGIGTEQCLRDYFRLPAQHSRNAVNELVEEGELLPVEVEGWNRRAYLYSDARVPRRVQARALLSPFDSVVWERSRAQALFDFHYRIEIYVPKAKRVYGYYVLPFLLGDRLVARVDLKADRQAGILRVQAAWAEADAPVETPDELATELASMATWLGLAGVEVSSRGDLAPALQAAIRAGT</sequence>
<protein>
    <submittedName>
        <fullName evidence="1">Winged helix-turn-helix domain-containing protein</fullName>
    </submittedName>
</protein>
<name>A0A329R3S5_9ACTN</name>
<evidence type="ECO:0000313" key="2">
    <source>
        <dbReference type="Proteomes" id="UP000250462"/>
    </source>
</evidence>
<dbReference type="InterPro" id="IPR009351">
    <property type="entry name" value="AlkZ-like"/>
</dbReference>
<dbReference type="Proteomes" id="UP000250462">
    <property type="component" value="Unassembled WGS sequence"/>
</dbReference>